<sequence>MAKDQKPNSFFSTKIIASIATTVLAVGTFAAWYAYSNLESKNQVSQPDDTAPTDVEVIPDNPANNQQQQVAIYLLDENLQLTPKNIPLTKEENPQSALTTAFNQLLSEEESQDSAIPSDTKLENLEVKEDGIHLNLSEEFTLGGGSESMISRLGQVIYTASSLDPNASVWISVEGQPLDVLGGEGLIIEQPITREIFVQSFASSNSSEE</sequence>
<dbReference type="Pfam" id="PF10646">
    <property type="entry name" value="Germane"/>
    <property type="match status" value="1"/>
</dbReference>
<dbReference type="Proteomes" id="UP000437131">
    <property type="component" value="Unassembled WGS sequence"/>
</dbReference>
<evidence type="ECO:0000313" key="4">
    <source>
        <dbReference type="Proteomes" id="UP000437131"/>
    </source>
</evidence>
<evidence type="ECO:0000256" key="1">
    <source>
        <dbReference type="SAM" id="Phobius"/>
    </source>
</evidence>
<accession>A0A844GNI1</accession>
<dbReference type="InterPro" id="IPR019606">
    <property type="entry name" value="GerMN"/>
</dbReference>
<dbReference type="AlphaFoldDB" id="A0A844GNI1"/>
<gene>
    <name evidence="3" type="ORF">GGC33_03750</name>
</gene>
<comment type="caution">
    <text evidence="3">The sequence shown here is derived from an EMBL/GenBank/DDBJ whole genome shotgun (WGS) entry which is preliminary data.</text>
</comment>
<keyword evidence="1" id="KW-0472">Membrane</keyword>
<name>A0A844GNI1_9CHRO</name>
<protein>
    <recommendedName>
        <fullName evidence="2">GerMN domain-containing protein</fullName>
    </recommendedName>
</protein>
<organism evidence="3 4">
    <name type="scientific">Cyanobacterium aponinum 0216</name>
    <dbReference type="NCBI Taxonomy" id="2676140"/>
    <lineage>
        <taxon>Bacteria</taxon>
        <taxon>Bacillati</taxon>
        <taxon>Cyanobacteriota</taxon>
        <taxon>Cyanophyceae</taxon>
        <taxon>Oscillatoriophycideae</taxon>
        <taxon>Chroococcales</taxon>
        <taxon>Geminocystaceae</taxon>
        <taxon>Cyanobacterium</taxon>
    </lineage>
</organism>
<evidence type="ECO:0000313" key="3">
    <source>
        <dbReference type="EMBL" id="MTF38037.1"/>
    </source>
</evidence>
<keyword evidence="1" id="KW-1133">Transmembrane helix</keyword>
<dbReference type="SMART" id="SM00909">
    <property type="entry name" value="Germane"/>
    <property type="match status" value="1"/>
</dbReference>
<feature type="transmembrane region" description="Helical" evidence="1">
    <location>
        <begin position="15"/>
        <end position="35"/>
    </location>
</feature>
<keyword evidence="1" id="KW-0812">Transmembrane</keyword>
<feature type="domain" description="GerMN" evidence="2">
    <location>
        <begin position="98"/>
        <end position="182"/>
    </location>
</feature>
<reference evidence="3 4" key="1">
    <citation type="submission" date="2019-11" db="EMBL/GenBank/DDBJ databases">
        <title>Isolation of a new High Light Tolerant Cyanobacteria.</title>
        <authorList>
            <person name="Dobson Z."/>
            <person name="Vaughn N."/>
            <person name="Vaughn M."/>
            <person name="Fromme P."/>
            <person name="Mazor Y."/>
        </authorList>
    </citation>
    <scope>NUCLEOTIDE SEQUENCE [LARGE SCALE GENOMIC DNA]</scope>
    <source>
        <strain evidence="3 4">0216</strain>
    </source>
</reference>
<evidence type="ECO:0000259" key="2">
    <source>
        <dbReference type="SMART" id="SM00909"/>
    </source>
</evidence>
<dbReference type="RefSeq" id="WP_015218048.1">
    <property type="nucleotide sequence ID" value="NZ_WMIA01000003.1"/>
</dbReference>
<dbReference type="EMBL" id="WMIA01000003">
    <property type="protein sequence ID" value="MTF38037.1"/>
    <property type="molecule type" value="Genomic_DNA"/>
</dbReference>
<proteinExistence type="predicted"/>